<proteinExistence type="predicted"/>
<accession>A0ABP1QAI6</accession>
<feature type="compositionally biased region" description="Basic and acidic residues" evidence="1">
    <location>
        <begin position="726"/>
        <end position="741"/>
    </location>
</feature>
<dbReference type="Proteomes" id="UP001642540">
    <property type="component" value="Unassembled WGS sequence"/>
</dbReference>
<feature type="region of interest" description="Disordered" evidence="1">
    <location>
        <begin position="856"/>
        <end position="875"/>
    </location>
</feature>
<feature type="region of interest" description="Disordered" evidence="1">
    <location>
        <begin position="425"/>
        <end position="445"/>
    </location>
</feature>
<protein>
    <recommendedName>
        <fullName evidence="4">Mediator of RNA polymerase II transcription subunit 15</fullName>
    </recommendedName>
</protein>
<feature type="region of interest" description="Disordered" evidence="1">
    <location>
        <begin position="796"/>
        <end position="816"/>
    </location>
</feature>
<name>A0ABP1QAI6_9HEXA</name>
<feature type="compositionally biased region" description="Low complexity" evidence="1">
    <location>
        <begin position="751"/>
        <end position="765"/>
    </location>
</feature>
<sequence length="1124" mass="124146">MSSRNTNIQNQPKRLSVATSVSSNIQNETTRTIQMIPSLAIDNVVGIGTVGTVSTPRNVSSSHYVSVSGTPLLCFSNKNSSTVQGYYVQLQSSGGNLHEFIPAGPPMTSNNAASNMAQPQQKIVSEQHQQAAPVRSTRMMAPSALATQIGSTDPCHTIYPQKQGGRQESGVISQLAIMQAYTPQPQRHVLPGSQTFAQAPFRLQGIHPANNPQGNAQQLIRFQLYNVGQLLQSHSPQAQPEVPMTVSRQVPQNRSLTTESSAVSQWNANPMRQQDSYQSDANHFQDYTENNQDFQNQLVLYPNSLNTASHQTLNSSSTHSVNLPSVTSQAAGIQLCGTQGIMQGQPQMINLISSNQRGNSPLTTNTTSVGSNGQSVISHQGSGYHHLTNTRGINGQMVFRQQVGTQTRVQRIISIQTTDQGIRRETPNSVVRPPGGIRQTPSAQPQSVILRPTPVTPYANQQMKIYPQPPNFQQTSFTPTPDTNFQSSNVIMAPLLNDQLLQLAQTTQTHQPITTSQAQQKFTSCLQNDLQSTPSKLIDSNTPILKASFEDPEMFIVQPPTHNTNRQPTQCTQLGIESQLNPRTSSYQTSFQQPIYHSVPAQTFDTQDFQHLINSQFDHPQSIRSLSPNKGLQYLFPSACDDAELAGGLSHLSDPEMLDIRSPLLQYSKSETESPAVNTIELHPIPAATFYKPFIFRKTLPAGATNEINDAVQKKSKSIRRRKQPLKKEQKENDTTPDKQSRLPNTIISQSPGTPSTTAPTGIKNATKKTKKSKGPALVTKSLVAAEMSNQNESALNQLSIKSTSKSLAPKTHKRPMKHLSNDVTIVRESNQLSIMKNAAADADVINDSITCPVPKKKRRKKVTDNEVHKGIKSGSAGPNIVLDATVINEKSEVDLNRRNGERPKHNLQENVGNNVTVQNDEEGHIRDEPLDTVGVNAGAEWKTSFDKLVKCVIKGFTVNREASARGLNALHKFTVNPSNRHVDIVRKDFLATLIRCVSPKVKLTVNEVLTRHGVFTFDVDVLGVDFVNYPKVKVQLTPDYPADLPVFLDLESTKDSIENAENKRKFVYAISLMRKKLRTIPDHCYRLPVVIKIWSQALRFVTIHNVALQIEDRDERIMHTLLK</sequence>
<feature type="compositionally biased region" description="Basic residues" evidence="1">
    <location>
        <begin position="714"/>
        <end position="725"/>
    </location>
</feature>
<keyword evidence="3" id="KW-1185">Reference proteome</keyword>
<evidence type="ECO:0008006" key="4">
    <source>
        <dbReference type="Google" id="ProtNLM"/>
    </source>
</evidence>
<dbReference type="EMBL" id="CAXLJM020000027">
    <property type="protein sequence ID" value="CAL8095534.1"/>
    <property type="molecule type" value="Genomic_DNA"/>
</dbReference>
<gene>
    <name evidence="2" type="ORF">ODALV1_LOCUS9114</name>
</gene>
<feature type="compositionally biased region" description="Polar residues" evidence="1">
    <location>
        <begin position="796"/>
        <end position="807"/>
    </location>
</feature>
<organism evidence="2 3">
    <name type="scientific">Orchesella dallaii</name>
    <dbReference type="NCBI Taxonomy" id="48710"/>
    <lineage>
        <taxon>Eukaryota</taxon>
        <taxon>Metazoa</taxon>
        <taxon>Ecdysozoa</taxon>
        <taxon>Arthropoda</taxon>
        <taxon>Hexapoda</taxon>
        <taxon>Collembola</taxon>
        <taxon>Entomobryomorpha</taxon>
        <taxon>Entomobryoidea</taxon>
        <taxon>Orchesellidae</taxon>
        <taxon>Orchesellinae</taxon>
        <taxon>Orchesella</taxon>
    </lineage>
</organism>
<evidence type="ECO:0000313" key="2">
    <source>
        <dbReference type="EMBL" id="CAL8095534.1"/>
    </source>
</evidence>
<evidence type="ECO:0000256" key="1">
    <source>
        <dbReference type="SAM" id="MobiDB-lite"/>
    </source>
</evidence>
<evidence type="ECO:0000313" key="3">
    <source>
        <dbReference type="Proteomes" id="UP001642540"/>
    </source>
</evidence>
<comment type="caution">
    <text evidence="2">The sequence shown here is derived from an EMBL/GenBank/DDBJ whole genome shotgun (WGS) entry which is preliminary data.</text>
</comment>
<reference evidence="2 3" key="1">
    <citation type="submission" date="2024-08" db="EMBL/GenBank/DDBJ databases">
        <authorList>
            <person name="Cucini C."/>
            <person name="Frati F."/>
        </authorList>
    </citation>
    <scope>NUCLEOTIDE SEQUENCE [LARGE SCALE GENOMIC DNA]</scope>
</reference>
<feature type="region of interest" description="Disordered" evidence="1">
    <location>
        <begin position="708"/>
        <end position="776"/>
    </location>
</feature>